<comment type="caution">
    <text evidence="2">The sequence shown here is derived from an EMBL/GenBank/DDBJ whole genome shotgun (WGS) entry which is preliminary data.</text>
</comment>
<keyword evidence="2" id="KW-0255">Endonuclease</keyword>
<dbReference type="InterPro" id="IPR002711">
    <property type="entry name" value="HNH"/>
</dbReference>
<keyword evidence="2" id="KW-0378">Hydrolase</keyword>
<keyword evidence="2" id="KW-0540">Nuclease</keyword>
<dbReference type="Proteomes" id="UP001139168">
    <property type="component" value="Unassembled WGS sequence"/>
</dbReference>
<protein>
    <submittedName>
        <fullName evidence="2">HNH endonuclease</fullName>
    </submittedName>
</protein>
<evidence type="ECO:0000313" key="3">
    <source>
        <dbReference type="Proteomes" id="UP001139168"/>
    </source>
</evidence>
<dbReference type="SMART" id="SM00507">
    <property type="entry name" value="HNHc"/>
    <property type="match status" value="1"/>
</dbReference>
<organism evidence="2 3">
    <name type="scientific">Arthrobacter gengyunqii</name>
    <dbReference type="NCBI Taxonomy" id="2886940"/>
    <lineage>
        <taxon>Bacteria</taxon>
        <taxon>Bacillati</taxon>
        <taxon>Actinomycetota</taxon>
        <taxon>Actinomycetes</taxon>
        <taxon>Micrococcales</taxon>
        <taxon>Micrococcaceae</taxon>
        <taxon>Arthrobacter</taxon>
    </lineage>
</organism>
<keyword evidence="3" id="KW-1185">Reference proteome</keyword>
<dbReference type="Gene3D" id="1.10.30.50">
    <property type="match status" value="1"/>
</dbReference>
<proteinExistence type="predicted"/>
<evidence type="ECO:0000259" key="1">
    <source>
        <dbReference type="SMART" id="SM00507"/>
    </source>
</evidence>
<dbReference type="Pfam" id="PF01844">
    <property type="entry name" value="HNH"/>
    <property type="match status" value="1"/>
</dbReference>
<feature type="domain" description="HNH nuclease" evidence="1">
    <location>
        <begin position="40"/>
        <end position="100"/>
    </location>
</feature>
<dbReference type="InterPro" id="IPR003615">
    <property type="entry name" value="HNH_nuc"/>
</dbReference>
<evidence type="ECO:0000313" key="2">
    <source>
        <dbReference type="EMBL" id="MCC3264589.1"/>
    </source>
</evidence>
<dbReference type="RefSeq" id="WP_227889607.1">
    <property type="nucleotide sequence ID" value="NZ_JAJFZQ010000001.1"/>
</dbReference>
<reference evidence="2" key="1">
    <citation type="submission" date="2021-10" db="EMBL/GenBank/DDBJ databases">
        <title>Novel species in genus Arthrobacter.</title>
        <authorList>
            <person name="Liu Y."/>
        </authorList>
    </citation>
    <scope>NUCLEOTIDE SEQUENCE</scope>
    <source>
        <strain evidence="2">Zg-Y786</strain>
    </source>
</reference>
<sequence>MLLERVGREDDCRCAQCKKRKNLTDSIPKTGQRRATFHGKHRNSVLERDNFICQICGLPTDPDANPSADQYPTLDHIIRVTDGGDDDLDNLRTAHKWCNAAASSSIFGDSWVRERALARFGQQNG</sequence>
<name>A0ABS8GD82_9MICC</name>
<gene>
    <name evidence="2" type="ORF">LJ752_00790</name>
</gene>
<dbReference type="EMBL" id="JAJFZQ010000001">
    <property type="protein sequence ID" value="MCC3264589.1"/>
    <property type="molecule type" value="Genomic_DNA"/>
</dbReference>
<dbReference type="GO" id="GO:0004519">
    <property type="term" value="F:endonuclease activity"/>
    <property type="evidence" value="ECO:0007669"/>
    <property type="project" value="UniProtKB-KW"/>
</dbReference>
<accession>A0ABS8GD82</accession>